<evidence type="ECO:0000256" key="4">
    <source>
        <dbReference type="SAM" id="Phobius"/>
    </source>
</evidence>
<dbReference type="GO" id="GO:0016020">
    <property type="term" value="C:membrane"/>
    <property type="evidence" value="ECO:0007669"/>
    <property type="project" value="InterPro"/>
</dbReference>
<dbReference type="GO" id="GO:0009847">
    <property type="term" value="P:spore germination"/>
    <property type="evidence" value="ECO:0007669"/>
    <property type="project" value="InterPro"/>
</dbReference>
<dbReference type="EMBL" id="DVON01000283">
    <property type="protein sequence ID" value="HIV14127.1"/>
    <property type="molecule type" value="Genomic_DNA"/>
</dbReference>
<dbReference type="AlphaFoldDB" id="A0A9D1T779"/>
<accession>A0A9D1T779</accession>
<feature type="transmembrane region" description="Helical" evidence="4">
    <location>
        <begin position="358"/>
        <end position="391"/>
    </location>
</feature>
<evidence type="ECO:0000313" key="6">
    <source>
        <dbReference type="Proteomes" id="UP000886723"/>
    </source>
</evidence>
<comment type="similarity">
    <text evidence="1">Belongs to the GerABKA family.</text>
</comment>
<organism evidence="5 6">
    <name type="scientific">Candidatus Pullilachnospira stercoravium</name>
    <dbReference type="NCBI Taxonomy" id="2840913"/>
    <lineage>
        <taxon>Bacteria</taxon>
        <taxon>Bacillati</taxon>
        <taxon>Bacillota</taxon>
        <taxon>Clostridia</taxon>
        <taxon>Lachnospirales</taxon>
        <taxon>Lachnospiraceae</taxon>
        <taxon>Lachnospiraceae incertae sedis</taxon>
        <taxon>Candidatus Pullilachnospira</taxon>
    </lineage>
</organism>
<evidence type="ECO:0000256" key="1">
    <source>
        <dbReference type="ARBA" id="ARBA00005278"/>
    </source>
</evidence>
<comment type="caution">
    <text evidence="5">The sequence shown here is derived from an EMBL/GenBank/DDBJ whole genome shotgun (WGS) entry which is preliminary data.</text>
</comment>
<dbReference type="Pfam" id="PF03323">
    <property type="entry name" value="GerA"/>
    <property type="match status" value="1"/>
</dbReference>
<keyword evidence="2 4" id="KW-0472">Membrane</keyword>
<dbReference type="InterPro" id="IPR050768">
    <property type="entry name" value="UPF0353/GerABKA_families"/>
</dbReference>
<reference evidence="5" key="1">
    <citation type="submission" date="2020-10" db="EMBL/GenBank/DDBJ databases">
        <authorList>
            <person name="Gilroy R."/>
        </authorList>
    </citation>
    <scope>NUCLEOTIDE SEQUENCE</scope>
    <source>
        <strain evidence="5">ChiBcec2-4451</strain>
    </source>
</reference>
<gene>
    <name evidence="5" type="ORF">IAA63_13460</name>
</gene>
<evidence type="ECO:0000256" key="3">
    <source>
        <dbReference type="SAM" id="MobiDB-lite"/>
    </source>
</evidence>
<proteinExistence type="inferred from homology"/>
<keyword evidence="4" id="KW-0812">Transmembrane</keyword>
<feature type="transmembrane region" description="Helical" evidence="4">
    <location>
        <begin position="287"/>
        <end position="308"/>
    </location>
</feature>
<dbReference type="PANTHER" id="PTHR22550">
    <property type="entry name" value="SPORE GERMINATION PROTEIN"/>
    <property type="match status" value="1"/>
</dbReference>
<feature type="compositionally biased region" description="Basic and acidic residues" evidence="3">
    <location>
        <begin position="511"/>
        <end position="523"/>
    </location>
</feature>
<feature type="transmembrane region" description="Helical" evidence="4">
    <location>
        <begin position="411"/>
        <end position="433"/>
    </location>
</feature>
<reference evidence="5" key="2">
    <citation type="journal article" date="2021" name="PeerJ">
        <title>Extensive microbial diversity within the chicken gut microbiome revealed by metagenomics and culture.</title>
        <authorList>
            <person name="Gilroy R."/>
            <person name="Ravi A."/>
            <person name="Getino M."/>
            <person name="Pursley I."/>
            <person name="Horton D.L."/>
            <person name="Alikhan N.F."/>
            <person name="Baker D."/>
            <person name="Gharbi K."/>
            <person name="Hall N."/>
            <person name="Watson M."/>
            <person name="Adriaenssens E.M."/>
            <person name="Foster-Nyarko E."/>
            <person name="Jarju S."/>
            <person name="Secka A."/>
            <person name="Antonio M."/>
            <person name="Oren A."/>
            <person name="Chaudhuri R.R."/>
            <person name="La Ragione R."/>
            <person name="Hildebrand F."/>
            <person name="Pallen M.J."/>
        </authorList>
    </citation>
    <scope>NUCLEOTIDE SEQUENCE</scope>
    <source>
        <strain evidence="5">ChiBcec2-4451</strain>
    </source>
</reference>
<dbReference type="PANTHER" id="PTHR22550:SF5">
    <property type="entry name" value="LEUCINE ZIPPER PROTEIN 4"/>
    <property type="match status" value="1"/>
</dbReference>
<dbReference type="PIRSF" id="PIRSF005690">
    <property type="entry name" value="GerBA"/>
    <property type="match status" value="1"/>
</dbReference>
<keyword evidence="4" id="KW-1133">Transmembrane helix</keyword>
<feature type="region of interest" description="Disordered" evidence="3">
    <location>
        <begin position="492"/>
        <end position="523"/>
    </location>
</feature>
<protein>
    <submittedName>
        <fullName evidence="5">Spore germination protein</fullName>
    </submittedName>
</protein>
<sequence>MTEVYLKIRENECWLKEQCAGCADILFRPMRLGDPSTACLAVYLEVTVSNMMLEESMLGRLLTRMKEVPGQELIPYLDENGMGISDVGQLETLEDGLRALLAGNMILLIDGYNKILKIGSKGYPGKTLGLAQSEKVLRGSNEGFSEPVKVNTALIRKRIRSTDLKVKEMFLGARSDTLVNVLYMEGIAYPDLVELACDRIRRYEVDGVLDSGILEQLAEEEWLSPFPQFQTTERPDLAAMELLNGRVVILSDNSPVALLLPTTLNSFLGVSEDRYNRFEIASFQRMLRYLAMCMALMFSGIYLAVIGFHTQILPTNLLLSFAEARRGVPFPSLLEVLLMELAFELIREASVRMPGPLSGTIGIVGGLIIGDAAVGANLVSPMAVVVVALSALSSFAIPNEELSSAVRLLKYGFILLGGLLGMFGIAVGVYLFLGHLAGLVSFRIPYLIPFVGKGVDGYQTENDSLWRGPMRTLRLRPIFARRGNRVRLRARCGQQAGQEETPSGSPGSPSDGDRERRDGNVFR</sequence>
<dbReference type="InterPro" id="IPR004995">
    <property type="entry name" value="Spore_Ger"/>
</dbReference>
<evidence type="ECO:0000256" key="2">
    <source>
        <dbReference type="ARBA" id="ARBA00023136"/>
    </source>
</evidence>
<name>A0A9D1T779_9FIRM</name>
<evidence type="ECO:0000313" key="5">
    <source>
        <dbReference type="EMBL" id="HIV14127.1"/>
    </source>
</evidence>
<dbReference type="Proteomes" id="UP000886723">
    <property type="component" value="Unassembled WGS sequence"/>
</dbReference>